<evidence type="ECO:0000259" key="1">
    <source>
        <dbReference type="Pfam" id="PF13556"/>
    </source>
</evidence>
<dbReference type="Pfam" id="PF13556">
    <property type="entry name" value="HTH_30"/>
    <property type="match status" value="1"/>
</dbReference>
<dbReference type="EMBL" id="MLBF01000013">
    <property type="protein sequence ID" value="OLN31867.1"/>
    <property type="molecule type" value="Genomic_DNA"/>
</dbReference>
<gene>
    <name evidence="2" type="ORF">DSOL_2162</name>
</gene>
<accession>A0A1Q8QX02</accession>
<reference evidence="2 3" key="1">
    <citation type="submission" date="2016-09" db="EMBL/GenBank/DDBJ databases">
        <title>Complete genome of Desulfosporosinus sp. OL.</title>
        <authorList>
            <person name="Mardanov A."/>
            <person name="Beletsky A."/>
            <person name="Panova A."/>
            <person name="Karnachuk O."/>
            <person name="Ravin N."/>
        </authorList>
    </citation>
    <scope>NUCLEOTIDE SEQUENCE [LARGE SCALE GENOMIC DNA]</scope>
    <source>
        <strain evidence="2 3">OL</strain>
    </source>
</reference>
<dbReference type="PANTHER" id="PTHR33744">
    <property type="entry name" value="CARBOHYDRATE DIACID REGULATOR"/>
    <property type="match status" value="1"/>
</dbReference>
<feature type="domain" description="PucR C-terminal helix-turn-helix" evidence="1">
    <location>
        <begin position="436"/>
        <end position="487"/>
    </location>
</feature>
<evidence type="ECO:0000313" key="3">
    <source>
        <dbReference type="Proteomes" id="UP000186102"/>
    </source>
</evidence>
<evidence type="ECO:0000313" key="2">
    <source>
        <dbReference type="EMBL" id="OLN31867.1"/>
    </source>
</evidence>
<dbReference type="AlphaFoldDB" id="A0A1Q8QX02"/>
<dbReference type="OrthoDB" id="212459at2"/>
<keyword evidence="3" id="KW-1185">Reference proteome</keyword>
<name>A0A1Q8QX02_9FIRM</name>
<dbReference type="InterPro" id="IPR051448">
    <property type="entry name" value="CdaR-like_regulators"/>
</dbReference>
<organism evidence="2 3">
    <name type="scientific">Desulfosporosinus metallidurans</name>
    <dbReference type="NCBI Taxonomy" id="1888891"/>
    <lineage>
        <taxon>Bacteria</taxon>
        <taxon>Bacillati</taxon>
        <taxon>Bacillota</taxon>
        <taxon>Clostridia</taxon>
        <taxon>Eubacteriales</taxon>
        <taxon>Desulfitobacteriaceae</taxon>
        <taxon>Desulfosporosinus</taxon>
    </lineage>
</organism>
<sequence length="499" mass="57518">MHYQELIAALQEKYELQAGMTSNSPAIMDIRLLDRNEHHWKEHVVYVGSFAQVKTPPDRPIMLLSVDKPLTLPEGSNYTHIRNEDLYDVFNKAKDLIFEDLRGDGIFFELAQMALNGKSIACVINTAAKLFGNALILVDSSQKVLAHSTIYEIVDPLWAQNIERGYCSYEFVQKVRSNSQMKEWSKQGSETQLITLPGDLQPKLVARITQEGHVVGALVMVEHHTSTGRSHLRLLPLVGRLLFDVFNRDSASEGAHGSFYSTILFSLLNEAEISNTLEQITMLKVNFPEEMRVVVARFVRHMENRYLKHTFSMELERIFPKGYSVRYKSYIGILVPSISEEQTGELTKLAQYEDVSIGLSWSFSDIVEFKRHFNQAVASIKQAQRFGQTNQVFDYSEFHYYDLLYNYTGKTPLEHYCHPALKVLREYDKANNTELYVTLRTYLEHKNNLRATAEALFVHRNTLIYRINRINQLTSLNLNSVNVVYSLMDSFRIETFLNQ</sequence>
<dbReference type="InterPro" id="IPR042070">
    <property type="entry name" value="PucR_C-HTH_sf"/>
</dbReference>
<dbReference type="Gene3D" id="1.10.10.2840">
    <property type="entry name" value="PucR C-terminal helix-turn-helix domain"/>
    <property type="match status" value="1"/>
</dbReference>
<comment type="caution">
    <text evidence="2">The sequence shown here is derived from an EMBL/GenBank/DDBJ whole genome shotgun (WGS) entry which is preliminary data.</text>
</comment>
<proteinExistence type="predicted"/>
<protein>
    <submittedName>
        <fullName evidence="2">Regulator of polyketide synthase expression</fullName>
    </submittedName>
</protein>
<dbReference type="InterPro" id="IPR025736">
    <property type="entry name" value="PucR_C-HTH_dom"/>
</dbReference>
<dbReference type="RefSeq" id="WP_075364802.1">
    <property type="nucleotide sequence ID" value="NZ_MLBF01000013.1"/>
</dbReference>
<dbReference type="Proteomes" id="UP000186102">
    <property type="component" value="Unassembled WGS sequence"/>
</dbReference>
<dbReference type="STRING" id="1888891.DSOL_2162"/>